<feature type="compositionally biased region" description="Basic and acidic residues" evidence="5">
    <location>
        <begin position="1265"/>
        <end position="1278"/>
    </location>
</feature>
<dbReference type="Proteomes" id="UP001141327">
    <property type="component" value="Unassembled WGS sequence"/>
</dbReference>
<dbReference type="CDD" id="cd18791">
    <property type="entry name" value="SF2_C_RHA"/>
    <property type="match status" value="1"/>
</dbReference>
<evidence type="ECO:0000256" key="2">
    <source>
        <dbReference type="ARBA" id="ARBA00022801"/>
    </source>
</evidence>
<dbReference type="EMBL" id="JAPMOS010000027">
    <property type="protein sequence ID" value="KAJ4458633.1"/>
    <property type="molecule type" value="Genomic_DNA"/>
</dbReference>
<comment type="caution">
    <text evidence="8">The sequence shown here is derived from an EMBL/GenBank/DDBJ whole genome shotgun (WGS) entry which is preliminary data.</text>
</comment>
<keyword evidence="1" id="KW-0547">Nucleotide-binding</keyword>
<name>A0ABQ8UIL7_9EUKA</name>
<gene>
    <name evidence="8" type="ORF">PAPYR_5606</name>
</gene>
<evidence type="ECO:0000256" key="5">
    <source>
        <dbReference type="SAM" id="MobiDB-lite"/>
    </source>
</evidence>
<feature type="region of interest" description="Disordered" evidence="5">
    <location>
        <begin position="1329"/>
        <end position="1355"/>
    </location>
</feature>
<evidence type="ECO:0000313" key="8">
    <source>
        <dbReference type="EMBL" id="KAJ4458633.1"/>
    </source>
</evidence>
<dbReference type="PANTHER" id="PTHR18934:SF99">
    <property type="entry name" value="ATP-DEPENDENT RNA HELICASE DHX37-RELATED"/>
    <property type="match status" value="1"/>
</dbReference>
<dbReference type="InterPro" id="IPR007502">
    <property type="entry name" value="Helicase-assoc_dom"/>
</dbReference>
<dbReference type="PROSITE" id="PS51194">
    <property type="entry name" value="HELICASE_CTER"/>
    <property type="match status" value="1"/>
</dbReference>
<dbReference type="Gene3D" id="3.40.50.300">
    <property type="entry name" value="P-loop containing nucleotide triphosphate hydrolases"/>
    <property type="match status" value="2"/>
</dbReference>
<feature type="domain" description="Helicase C-terminal" evidence="7">
    <location>
        <begin position="366"/>
        <end position="582"/>
    </location>
</feature>
<evidence type="ECO:0000256" key="1">
    <source>
        <dbReference type="ARBA" id="ARBA00022741"/>
    </source>
</evidence>
<dbReference type="CDD" id="cd17917">
    <property type="entry name" value="DEXHc_RHA-like"/>
    <property type="match status" value="1"/>
</dbReference>
<keyword evidence="2" id="KW-0378">Hydrolase</keyword>
<evidence type="ECO:0000259" key="6">
    <source>
        <dbReference type="PROSITE" id="PS51192"/>
    </source>
</evidence>
<feature type="region of interest" description="Disordered" evidence="5">
    <location>
        <begin position="750"/>
        <end position="782"/>
    </location>
</feature>
<feature type="compositionally biased region" description="Pro residues" evidence="5">
    <location>
        <begin position="899"/>
        <end position="908"/>
    </location>
</feature>
<dbReference type="GO" id="GO:0004386">
    <property type="term" value="F:helicase activity"/>
    <property type="evidence" value="ECO:0007669"/>
    <property type="project" value="UniProtKB-KW"/>
</dbReference>
<feature type="region of interest" description="Disordered" evidence="5">
    <location>
        <begin position="238"/>
        <end position="328"/>
    </location>
</feature>
<feature type="region of interest" description="Disordered" evidence="5">
    <location>
        <begin position="695"/>
        <end position="717"/>
    </location>
</feature>
<dbReference type="PROSITE" id="PS51192">
    <property type="entry name" value="HELICASE_ATP_BIND_1"/>
    <property type="match status" value="1"/>
</dbReference>
<sequence length="1403" mass="149093">MVSRGGGRDDGRFIKGDVSYLDSSLPIFPFAQQIVETVARDQVVIVTGLPSELLCISCHHQAIRGLGSPRRRIAATSLAVRVAHERHSPLGAEVGYQISMDRQCDPRTQIVYVTSGLLLQQLTMAPSHDAPPFTHILLDEVHERDIDEDFLMAILRDRLAAHPALRLVLMSATMETRPFARYFRLGARNQVAVLPQGVAASPGRERDREPTVLQVGGSCYPVRCHFLGQTCAFLNQPPPASPPPRAPAGPCPSPFPQPSPPRPQPEPWPGGDEERAPMGGGDDAGLANGEAVDLAAPPGTDGGPCPSPPDSSSPAASPSPQQRQPMHRESLSLRGVDGVPGLLYEPESLPSPRLREARLEGPLVGLLCDLVLRIHSQQAALGDPSEGALLVFLPGLGEIQAVHGALEEANRALASPAPLWIVPLHSTLASETQASVFQRRPGMRKVVLATNIAESSVTVPDVVAVVDSCLAREVHYDPETHLQSLRLQWISQAAATQARCATIPRCPLPPPPPPRGFAGFTAPSGGLWGTPQRMGRAGRVRPGVCYRLVPEGFFREEMPPQSAPEMCRCPLESLVLKVKRLGLGSPVEYLAKCIDPPLPAAIEAALDALTQAGGLDRTTGELTFGGRLFAGLPFDYRLSRLVILGAAFGRGEVCLRLACLASLRPLFQAPYDPEARRAAVLSQLRWDGGLQAVCLGSSSKPRPSPPGDSGGQRALGGSPTLAERQLLEGLPEGARRLAWEELFAGPARPDPAAFDHHFVPGGRPPAGSPSGPGSGQPGSESRYLGALEEEDALWFEEPLDTVRIQVMSHRSREPPRGDGRAVGGSMPDLCPPLDVARALWPCGTIRKVAVQSPYYYAVFGPPEGRPLAPGEPNPALGLALRMRQVDLSPALAAACPLRPAPGPTPPQPGGGWGHANGWDPPRAGGPTRGSGATTTISRTGPQSALALTFKLAGAQVGRGGGLTAQQGILAGTPVGVGPESIAAAALEADPLLMPYRFMVAAFLTGRGDIRELVARQCTLMPALPLVPTLLGLLFCQYAEARSEGPRYVGFLLNGTWALQPDGDLTPADLAAINRLRAHLSDYLLHGGSPRPRAPPCHGPLLPAKRPMPTPPGQAANEAAGRAAPFGSPEEAARALVGLLLHPAADAPGPCGPHAEPPPQRPLRARVGRPPEDYRHPWATKRQIRAEAPAAMGRGLPCSGPGPVGWRAMVLDARVLWVGPLADALFFRGRMGPYALALAERRLGRLRRLGPLRGRLGPPPGNPQGERYRAAADRARTDPDPLAPLWLHELPPPRAQPGGPPADGPDERAELVARLGAHYRLMATWGRAERPEGSSRAGCGDRGGWGRGPRRGDDGGGGVWCEICGQRVRARDRAALEGHFRSTQHIKKLRGVRARLHLPPGCLL</sequence>
<keyword evidence="4" id="KW-0067">ATP-binding</keyword>
<dbReference type="SMART" id="SM00847">
    <property type="entry name" value="HA2"/>
    <property type="match status" value="1"/>
</dbReference>
<evidence type="ECO:0000256" key="4">
    <source>
        <dbReference type="ARBA" id="ARBA00022840"/>
    </source>
</evidence>
<organism evidence="8 9">
    <name type="scientific">Paratrimastix pyriformis</name>
    <dbReference type="NCBI Taxonomy" id="342808"/>
    <lineage>
        <taxon>Eukaryota</taxon>
        <taxon>Metamonada</taxon>
        <taxon>Preaxostyla</taxon>
        <taxon>Paratrimastigidae</taxon>
        <taxon>Paratrimastix</taxon>
    </lineage>
</organism>
<dbReference type="SUPFAM" id="SSF52540">
    <property type="entry name" value="P-loop containing nucleoside triphosphate hydrolases"/>
    <property type="match status" value="1"/>
</dbReference>
<dbReference type="SMART" id="SM00490">
    <property type="entry name" value="HELICc"/>
    <property type="match status" value="1"/>
</dbReference>
<keyword evidence="3 8" id="KW-0347">Helicase</keyword>
<dbReference type="InterPro" id="IPR014001">
    <property type="entry name" value="Helicase_ATP-bd"/>
</dbReference>
<evidence type="ECO:0000256" key="3">
    <source>
        <dbReference type="ARBA" id="ARBA00022806"/>
    </source>
</evidence>
<keyword evidence="9" id="KW-1185">Reference proteome</keyword>
<reference evidence="8" key="1">
    <citation type="journal article" date="2022" name="bioRxiv">
        <title>Genomics of Preaxostyla Flagellates Illuminates Evolutionary Transitions and the Path Towards Mitochondrial Loss.</title>
        <authorList>
            <person name="Novak L.V.F."/>
            <person name="Treitli S.C."/>
            <person name="Pyrih J."/>
            <person name="Halakuc P."/>
            <person name="Pipaliya S.V."/>
            <person name="Vacek V."/>
            <person name="Brzon O."/>
            <person name="Soukal P."/>
            <person name="Eme L."/>
            <person name="Dacks J.B."/>
            <person name="Karnkowska A."/>
            <person name="Elias M."/>
            <person name="Hampl V."/>
        </authorList>
    </citation>
    <scope>NUCLEOTIDE SEQUENCE</scope>
    <source>
        <strain evidence="8">RCP-MX</strain>
    </source>
</reference>
<proteinExistence type="predicted"/>
<feature type="region of interest" description="Disordered" evidence="5">
    <location>
        <begin position="1249"/>
        <end position="1305"/>
    </location>
</feature>
<dbReference type="Gene3D" id="1.20.120.1080">
    <property type="match status" value="1"/>
</dbReference>
<protein>
    <submittedName>
        <fullName evidence="8">DExH-box ATP-dependent RNA helicase DExH7</fullName>
    </submittedName>
</protein>
<feature type="compositionally biased region" description="Pro residues" evidence="5">
    <location>
        <begin position="238"/>
        <end position="268"/>
    </location>
</feature>
<feature type="region of interest" description="Disordered" evidence="5">
    <location>
        <begin position="1086"/>
        <end position="1125"/>
    </location>
</feature>
<feature type="region of interest" description="Disordered" evidence="5">
    <location>
        <begin position="1146"/>
        <end position="1174"/>
    </location>
</feature>
<dbReference type="InterPro" id="IPR027417">
    <property type="entry name" value="P-loop_NTPase"/>
</dbReference>
<feature type="compositionally biased region" description="Pro residues" evidence="5">
    <location>
        <begin position="1289"/>
        <end position="1302"/>
    </location>
</feature>
<evidence type="ECO:0000259" key="7">
    <source>
        <dbReference type="PROSITE" id="PS51194"/>
    </source>
</evidence>
<feature type="compositionally biased region" description="Low complexity" evidence="5">
    <location>
        <begin position="1114"/>
        <end position="1123"/>
    </location>
</feature>
<feature type="region of interest" description="Disordered" evidence="5">
    <location>
        <begin position="899"/>
        <end position="938"/>
    </location>
</feature>
<dbReference type="PANTHER" id="PTHR18934">
    <property type="entry name" value="ATP-DEPENDENT RNA HELICASE"/>
    <property type="match status" value="1"/>
</dbReference>
<feature type="domain" description="Helicase ATP-binding" evidence="6">
    <location>
        <begin position="73"/>
        <end position="192"/>
    </location>
</feature>
<accession>A0ABQ8UIL7</accession>
<evidence type="ECO:0000313" key="9">
    <source>
        <dbReference type="Proteomes" id="UP001141327"/>
    </source>
</evidence>
<dbReference type="InterPro" id="IPR001650">
    <property type="entry name" value="Helicase_C-like"/>
</dbReference>